<feature type="domain" description="Beta-lactamase-related" evidence="2">
    <location>
        <begin position="39"/>
        <end position="367"/>
    </location>
</feature>
<dbReference type="InterPro" id="IPR050491">
    <property type="entry name" value="AmpC-like"/>
</dbReference>
<dbReference type="RefSeq" id="XP_022332950.1">
    <property type="nucleotide sequence ID" value="XM_022477242.1"/>
</dbReference>
<dbReference type="SUPFAM" id="SSF56601">
    <property type="entry name" value="beta-lactamase/transpeptidase-like"/>
    <property type="match status" value="1"/>
</dbReference>
<reference evidence="4" key="1">
    <citation type="submission" date="2025-08" db="UniProtKB">
        <authorList>
            <consortium name="RefSeq"/>
        </authorList>
    </citation>
    <scope>IDENTIFICATION</scope>
    <source>
        <tissue evidence="4">Whole sample</tissue>
    </source>
</reference>
<gene>
    <name evidence="4" type="primary">LOC111130330</name>
</gene>
<organism evidence="3 4">
    <name type="scientific">Crassostrea virginica</name>
    <name type="common">Eastern oyster</name>
    <dbReference type="NCBI Taxonomy" id="6565"/>
    <lineage>
        <taxon>Eukaryota</taxon>
        <taxon>Metazoa</taxon>
        <taxon>Spiralia</taxon>
        <taxon>Lophotrochozoa</taxon>
        <taxon>Mollusca</taxon>
        <taxon>Bivalvia</taxon>
        <taxon>Autobranchia</taxon>
        <taxon>Pteriomorphia</taxon>
        <taxon>Ostreida</taxon>
        <taxon>Ostreoidea</taxon>
        <taxon>Ostreidae</taxon>
        <taxon>Crassostrea</taxon>
    </lineage>
</organism>
<evidence type="ECO:0000259" key="2">
    <source>
        <dbReference type="Pfam" id="PF00144"/>
    </source>
</evidence>
<dbReference type="Pfam" id="PF00144">
    <property type="entry name" value="Beta-lactamase"/>
    <property type="match status" value="1"/>
</dbReference>
<proteinExistence type="predicted"/>
<dbReference type="Gene3D" id="2.40.128.600">
    <property type="match status" value="1"/>
</dbReference>
<dbReference type="PANTHER" id="PTHR46825:SF15">
    <property type="entry name" value="BETA-LACTAMASE-RELATED DOMAIN-CONTAINING PROTEIN"/>
    <property type="match status" value="1"/>
</dbReference>
<evidence type="ECO:0000313" key="4">
    <source>
        <dbReference type="RefSeq" id="XP_022332950.1"/>
    </source>
</evidence>
<feature type="signal peptide" evidence="1">
    <location>
        <begin position="1"/>
        <end position="19"/>
    </location>
</feature>
<protein>
    <submittedName>
        <fullName evidence="4">Uncharacterized protein LOC111130330</fullName>
    </submittedName>
</protein>
<evidence type="ECO:0000256" key="1">
    <source>
        <dbReference type="SAM" id="SignalP"/>
    </source>
</evidence>
<dbReference type="GeneID" id="111130330"/>
<feature type="chain" id="PRO_5034092930" evidence="1">
    <location>
        <begin position="20"/>
        <end position="545"/>
    </location>
</feature>
<sequence length="545" mass="61132">MVAYSFTGLLLLFVTNACADNQALVEEITKIAESTLKCRNNPALAISVVKDGQVVFSSGFGSRTLDQQLNVSGSTLFGVASLSKAFAATLVLKLLDEKSSFTVDTPLREVFEEDSLFKDELLSRHATIRDLLAHRMGIPNNNAIRLDTNLTRENLIKRLKFLDNTGRFRDSFYYSNLMYGLLTRIAEMLGGKKWEELVKEHLFDPIGMTSSSFVTIADPTKLELATGYNDDYGDLKEVPWALSKYWGLLCGSGCVLSTADDMAKWMLFHLNGGATSDGRQLIPKSVLSMSYTPQLRIASSTISKYYTRPMTPVTLSEDSYGMGWKTGYYRGYKIISHTGSTYGYRSKLTLFPDKDFGVFTTLTGEDSAYMYRSNLHSLISDLYLGEKPWLNATIMCSFPEPFRSKTTPYRPRIDTSRGPARNVSDYLGVYQNTPYGFLTVTHRNNQMQLEYGFGLFDLYAKTTKNQFFIHSVGTVAGMTNYKTLDFIESPQGEISAVQIRAFESKDPPVFERVYDSPVSPASSISPCYTLSVFSLSLFLYLRVVF</sequence>
<dbReference type="OrthoDB" id="5946976at2759"/>
<accession>A0A8B8DYC2</accession>
<dbReference type="InterPro" id="IPR001466">
    <property type="entry name" value="Beta-lactam-related"/>
</dbReference>
<dbReference type="AlphaFoldDB" id="A0A8B8DYC2"/>
<dbReference type="Gene3D" id="3.40.710.10">
    <property type="entry name" value="DD-peptidase/beta-lactamase superfamily"/>
    <property type="match status" value="1"/>
</dbReference>
<name>A0A8B8DYC2_CRAVI</name>
<dbReference type="KEGG" id="cvn:111130330"/>
<dbReference type="PANTHER" id="PTHR46825">
    <property type="entry name" value="D-ALANYL-D-ALANINE-CARBOXYPEPTIDASE/ENDOPEPTIDASE AMPH"/>
    <property type="match status" value="1"/>
</dbReference>
<keyword evidence="1" id="KW-0732">Signal</keyword>
<evidence type="ECO:0000313" key="3">
    <source>
        <dbReference type="Proteomes" id="UP000694844"/>
    </source>
</evidence>
<keyword evidence="3" id="KW-1185">Reference proteome</keyword>
<dbReference type="InterPro" id="IPR012338">
    <property type="entry name" value="Beta-lactam/transpept-like"/>
</dbReference>
<dbReference type="Proteomes" id="UP000694844">
    <property type="component" value="Chromosome 4"/>
</dbReference>